<evidence type="ECO:0000313" key="3">
    <source>
        <dbReference type="EMBL" id="QKG20012.1"/>
    </source>
</evidence>
<dbReference type="EMBL" id="CP053892">
    <property type="protein sequence ID" value="QKG20012.1"/>
    <property type="molecule type" value="Genomic_DNA"/>
</dbReference>
<proteinExistence type="predicted"/>
<feature type="transmembrane region" description="Helical" evidence="1">
    <location>
        <begin position="466"/>
        <end position="486"/>
    </location>
</feature>
<dbReference type="GO" id="GO:0006508">
    <property type="term" value="P:proteolysis"/>
    <property type="evidence" value="ECO:0007669"/>
    <property type="project" value="InterPro"/>
</dbReference>
<evidence type="ECO:0000313" key="4">
    <source>
        <dbReference type="Proteomes" id="UP000501240"/>
    </source>
</evidence>
<organism evidence="3 4">
    <name type="scientific">Actinomadura verrucosospora</name>
    <dbReference type="NCBI Taxonomy" id="46165"/>
    <lineage>
        <taxon>Bacteria</taxon>
        <taxon>Bacillati</taxon>
        <taxon>Actinomycetota</taxon>
        <taxon>Actinomycetes</taxon>
        <taxon>Streptosporangiales</taxon>
        <taxon>Thermomonosporaceae</taxon>
        <taxon>Actinomadura</taxon>
    </lineage>
</organism>
<dbReference type="GO" id="GO:0005509">
    <property type="term" value="F:calcium ion binding"/>
    <property type="evidence" value="ECO:0007669"/>
    <property type="project" value="InterPro"/>
</dbReference>
<accession>A0A7D3VVZ7</accession>
<dbReference type="InterPro" id="IPR002048">
    <property type="entry name" value="EF_hand_dom"/>
</dbReference>
<dbReference type="SUPFAM" id="SSF81901">
    <property type="entry name" value="HCP-like"/>
    <property type="match status" value="1"/>
</dbReference>
<name>A0A7D3VVZ7_ACTVE</name>
<keyword evidence="1" id="KW-0812">Transmembrane</keyword>
<dbReference type="PROSITE" id="PS50222">
    <property type="entry name" value="EF_HAND_2"/>
    <property type="match status" value="1"/>
</dbReference>
<keyword evidence="4" id="KW-1185">Reference proteome</keyword>
<dbReference type="InterPro" id="IPR011990">
    <property type="entry name" value="TPR-like_helical_dom_sf"/>
</dbReference>
<evidence type="ECO:0000259" key="2">
    <source>
        <dbReference type="PROSITE" id="PS50222"/>
    </source>
</evidence>
<feature type="transmembrane region" description="Helical" evidence="1">
    <location>
        <begin position="441"/>
        <end position="460"/>
    </location>
</feature>
<dbReference type="InterPro" id="IPR018247">
    <property type="entry name" value="EF_Hand_1_Ca_BS"/>
</dbReference>
<dbReference type="InterPro" id="IPR011600">
    <property type="entry name" value="Pept_C14_caspase"/>
</dbReference>
<reference evidence="3 4" key="1">
    <citation type="submission" date="2020-05" db="EMBL/GenBank/DDBJ databases">
        <title>Actinomadura verrucosospora NRRL-B18236 (PFL_A860) Genome sequencing and assembly.</title>
        <authorList>
            <person name="Samborskyy M."/>
        </authorList>
    </citation>
    <scope>NUCLEOTIDE SEQUENCE [LARGE SCALE GENOMIC DNA]</scope>
    <source>
        <strain evidence="3 4">NRRL:B18236</strain>
    </source>
</reference>
<dbReference type="GO" id="GO:0004197">
    <property type="term" value="F:cysteine-type endopeptidase activity"/>
    <property type="evidence" value="ECO:0007669"/>
    <property type="project" value="InterPro"/>
</dbReference>
<dbReference type="AlphaFoldDB" id="A0A7D3VVZ7"/>
<keyword evidence="1" id="KW-1133">Transmembrane helix</keyword>
<protein>
    <recommendedName>
        <fullName evidence="2">EF-hand domain-containing protein</fullName>
    </recommendedName>
</protein>
<dbReference type="Pfam" id="PF00656">
    <property type="entry name" value="Peptidase_C14"/>
    <property type="match status" value="1"/>
</dbReference>
<evidence type="ECO:0000256" key="1">
    <source>
        <dbReference type="SAM" id="Phobius"/>
    </source>
</evidence>
<dbReference type="PROSITE" id="PS00018">
    <property type="entry name" value="EF_HAND_1"/>
    <property type="match status" value="1"/>
</dbReference>
<dbReference type="Gene3D" id="3.40.50.1460">
    <property type="match status" value="1"/>
</dbReference>
<keyword evidence="1" id="KW-0472">Membrane</keyword>
<sequence>MLLLHLSCHGQRDKKGDLYFEVGDTDPTAPASTGIKASFISALMDESRARRVVLFLDCCYSGAFELRARTTDPDVDVRRNFAGQGRVVMTASTALQLAYDQELHSRRTGEPSVFTSAVVRGLTTGEADLDGDGHISVNELFAYVEQAVRDIRPDQSPTLSVDSVQGAIYLATSPRGPITEAPPQMIEGDTIRRVLAALVESPHPLDHPQLRAAARWPVAEVTAMAERMPNAGMESEVDSFLQLAAHGRSTQELRALVIATSDENTRHWWLTDVVAALPAPEVAALAEALDPRRCETMLKEVAAVSSVSRLIELADALRDRSLEYEVAAMFREAAFRHRDRPSLVAGLEERPRDLAYVFSRPNDPIAGLRGRYSGPVTAPRSITPPESQIILAAVTFVLILGAGIPSLLPKSYQQTGASIALAISLALTAAYTVGFGRARSAAWLVVGGGAIASSVLLLTSSEVDSWIWMGPPTALVLGSAALFLALKRYDGDQIRAWYLKTIDRCGLGAQRTLFLMGQLEQDAGRIEDAIGWYEQAATVPYAGYRFAAMAAIGALERERQAHDRARRWYLRLTEQFGAHPSAAMLALGEMDAEAGQPETALDWFTKAIHRQFPPNSIFYEYWNPDADAPSGLLADLALPPTAIWVLLWVRYGTPVAPTAMFRAGQLEESRGDKEAAANWYRAASRFGSPRHKNALAEALKRCEKAQIG</sequence>
<feature type="domain" description="EF-hand" evidence="2">
    <location>
        <begin position="126"/>
        <end position="150"/>
    </location>
</feature>
<gene>
    <name evidence="3" type="ORF">ACTIVE_1648</name>
</gene>
<feature type="transmembrane region" description="Helical" evidence="1">
    <location>
        <begin position="389"/>
        <end position="408"/>
    </location>
</feature>
<feature type="transmembrane region" description="Helical" evidence="1">
    <location>
        <begin position="414"/>
        <end position="434"/>
    </location>
</feature>
<dbReference type="Proteomes" id="UP000501240">
    <property type="component" value="Chromosome"/>
</dbReference>
<dbReference type="Gene3D" id="1.25.40.10">
    <property type="entry name" value="Tetratricopeptide repeat domain"/>
    <property type="match status" value="1"/>
</dbReference>